<gene>
    <name evidence="1" type="ORF">PHYPSEUDO_009129</name>
</gene>
<reference evidence="1" key="1">
    <citation type="submission" date="2021-02" db="EMBL/GenBank/DDBJ databases">
        <authorList>
            <person name="Palmer J.M."/>
        </authorList>
    </citation>
    <scope>NUCLEOTIDE SEQUENCE</scope>
    <source>
        <strain evidence="1">SCRP734</strain>
    </source>
</reference>
<name>A0A8T1VHY5_9STRA</name>
<dbReference type="EMBL" id="JAGDFM010000377">
    <property type="protein sequence ID" value="KAG7379034.1"/>
    <property type="molecule type" value="Genomic_DNA"/>
</dbReference>
<keyword evidence="2" id="KW-1185">Reference proteome</keyword>
<evidence type="ECO:0000313" key="1">
    <source>
        <dbReference type="EMBL" id="KAG7379034.1"/>
    </source>
</evidence>
<dbReference type="AlphaFoldDB" id="A0A8T1VHY5"/>
<dbReference type="Proteomes" id="UP000694044">
    <property type="component" value="Unassembled WGS sequence"/>
</dbReference>
<proteinExistence type="predicted"/>
<organism evidence="1 2">
    <name type="scientific">Phytophthora pseudosyringae</name>
    <dbReference type="NCBI Taxonomy" id="221518"/>
    <lineage>
        <taxon>Eukaryota</taxon>
        <taxon>Sar</taxon>
        <taxon>Stramenopiles</taxon>
        <taxon>Oomycota</taxon>
        <taxon>Peronosporomycetes</taxon>
        <taxon>Peronosporales</taxon>
        <taxon>Peronosporaceae</taxon>
        <taxon>Phytophthora</taxon>
    </lineage>
</organism>
<protein>
    <recommendedName>
        <fullName evidence="3">Calcineurin-like phosphoesterase domain-containing protein</fullName>
    </recommendedName>
</protein>
<accession>A0A8T1VHY5</accession>
<evidence type="ECO:0008006" key="3">
    <source>
        <dbReference type="Google" id="ProtNLM"/>
    </source>
</evidence>
<evidence type="ECO:0000313" key="2">
    <source>
        <dbReference type="Proteomes" id="UP000694044"/>
    </source>
</evidence>
<sequence length="187" mass="20211">MSFLSVRELVERAQSPIPGTKNNQDERYEHLQRCGDIGHDGGGSGALTVSSGLTATLSSDPASAQYTLSAFATGDWGATTYKGSCCGSKYTNYDLNAQEVVAALMNIYLLPCSPSRVAATFEAKYDGENIKNVPWVNVMGNHDYGGSDYICSSAGKLVPCNNTEELFQGLDNKLKWQAEYTSPNDNR</sequence>
<comment type="caution">
    <text evidence="1">The sequence shown here is derived from an EMBL/GenBank/DDBJ whole genome shotgun (WGS) entry which is preliminary data.</text>
</comment>
<dbReference type="OrthoDB" id="411211at2759"/>